<evidence type="ECO:0000313" key="2">
    <source>
        <dbReference type="EMBL" id="STX34501.1"/>
    </source>
</evidence>
<evidence type="ECO:0000313" key="4">
    <source>
        <dbReference type="Proteomes" id="UP000255316"/>
    </source>
</evidence>
<name>A0A378IJ31_9GAMM</name>
<reference evidence="1 3" key="1">
    <citation type="submission" date="2015-11" db="EMBL/GenBank/DDBJ databases">
        <title>Genomic analysis of 38 Legionella species identifies large and diverse effector repertoires.</title>
        <authorList>
            <person name="Burstein D."/>
            <person name="Amaro F."/>
            <person name="Zusman T."/>
            <person name="Lifshitz Z."/>
            <person name="Cohen O."/>
            <person name="Gilbert J.A."/>
            <person name="Pupko T."/>
            <person name="Shuman H.A."/>
            <person name="Segal G."/>
        </authorList>
    </citation>
    <scope>NUCLEOTIDE SEQUENCE [LARGE SCALE GENOMIC DNA]</scope>
    <source>
        <strain evidence="1 3">CDC#72-OH-14</strain>
    </source>
</reference>
<evidence type="ECO:0000313" key="1">
    <source>
        <dbReference type="EMBL" id="KTC83540.1"/>
    </source>
</evidence>
<keyword evidence="3" id="KW-1185">Reference proteome</keyword>
<dbReference type="Proteomes" id="UP000054854">
    <property type="component" value="Unassembled WGS sequence"/>
</dbReference>
<protein>
    <submittedName>
        <fullName evidence="2">Uncharacterized protein</fullName>
    </submittedName>
</protein>
<organism evidence="2 4">
    <name type="scientific">Legionella cincinnatiensis</name>
    <dbReference type="NCBI Taxonomy" id="28085"/>
    <lineage>
        <taxon>Bacteria</taxon>
        <taxon>Pseudomonadati</taxon>
        <taxon>Pseudomonadota</taxon>
        <taxon>Gammaproteobacteria</taxon>
        <taxon>Legionellales</taxon>
        <taxon>Legionellaceae</taxon>
        <taxon>Legionella</taxon>
    </lineage>
</organism>
<reference evidence="2 4" key="2">
    <citation type="submission" date="2018-06" db="EMBL/GenBank/DDBJ databases">
        <authorList>
            <consortium name="Pathogen Informatics"/>
            <person name="Doyle S."/>
        </authorList>
    </citation>
    <scope>NUCLEOTIDE SEQUENCE [LARGE SCALE GENOMIC DNA]</scope>
    <source>
        <strain evidence="2 4">NCTC12438</strain>
    </source>
</reference>
<dbReference type="EMBL" id="UGNX01000001">
    <property type="protein sequence ID" value="STX34501.1"/>
    <property type="molecule type" value="Genomic_DNA"/>
</dbReference>
<dbReference type="STRING" id="28085.Lcin_2227"/>
<evidence type="ECO:0000313" key="3">
    <source>
        <dbReference type="Proteomes" id="UP000054854"/>
    </source>
</evidence>
<sequence length="57" mass="6815">MLIFLKQISSLILANKHARMAREKWSMLFLHPDQTLIFTLRINNIRVTSYILKQNML</sequence>
<dbReference type="AlphaFoldDB" id="A0A378IJ31"/>
<dbReference type="Proteomes" id="UP000255316">
    <property type="component" value="Unassembled WGS sequence"/>
</dbReference>
<gene>
    <name evidence="1" type="ORF">Lcin_2227</name>
    <name evidence="2" type="ORF">NCTC12438_01100</name>
</gene>
<accession>A0A378IJ31</accession>
<proteinExistence type="predicted"/>
<dbReference type="EMBL" id="LNXX01000042">
    <property type="protein sequence ID" value="KTC83540.1"/>
    <property type="molecule type" value="Genomic_DNA"/>
</dbReference>